<dbReference type="PANTHER" id="PTHR42759">
    <property type="entry name" value="MOXR FAMILY PROTEIN"/>
    <property type="match status" value="1"/>
</dbReference>
<dbReference type="Pfam" id="PF07726">
    <property type="entry name" value="AAA_3"/>
    <property type="match status" value="1"/>
</dbReference>
<dbReference type="Proteomes" id="UP000484885">
    <property type="component" value="Unassembled WGS sequence"/>
</dbReference>
<comment type="similarity">
    <text evidence="3">Belongs to the MoxR family.</text>
</comment>
<dbReference type="FunFam" id="3.40.50.300:FF:000640">
    <property type="entry name" value="MoxR family ATPase"/>
    <property type="match status" value="1"/>
</dbReference>
<evidence type="ECO:0000256" key="3">
    <source>
        <dbReference type="ARBA" id="ARBA00061607"/>
    </source>
</evidence>
<dbReference type="GO" id="GO:0005524">
    <property type="term" value="F:ATP binding"/>
    <property type="evidence" value="ECO:0007669"/>
    <property type="project" value="UniProtKB-KW"/>
</dbReference>
<dbReference type="Gene3D" id="3.40.50.300">
    <property type="entry name" value="P-loop containing nucleotide triphosphate hydrolases"/>
    <property type="match status" value="1"/>
</dbReference>
<reference evidence="6 7" key="1">
    <citation type="submission" date="2020-02" db="EMBL/GenBank/DDBJ databases">
        <authorList>
            <person name="Zhang X.-Y."/>
        </authorList>
    </citation>
    <scope>NUCLEOTIDE SEQUENCE [LARGE SCALE GENOMIC DNA]</scope>
    <source>
        <strain evidence="6 7">C33</strain>
    </source>
</reference>
<dbReference type="SUPFAM" id="SSF52540">
    <property type="entry name" value="P-loop containing nucleoside triphosphate hydrolases"/>
    <property type="match status" value="1"/>
</dbReference>
<evidence type="ECO:0000313" key="7">
    <source>
        <dbReference type="Proteomes" id="UP000484885"/>
    </source>
</evidence>
<dbReference type="InterPro" id="IPR027417">
    <property type="entry name" value="P-loop_NTPase"/>
</dbReference>
<dbReference type="Gene3D" id="1.10.8.80">
    <property type="entry name" value="Magnesium chelatase subunit I, C-Terminal domain"/>
    <property type="match status" value="1"/>
</dbReference>
<dbReference type="PIRSF" id="PIRSF002849">
    <property type="entry name" value="AAA_ATPase_chaperone_MoxR_prd"/>
    <property type="match status" value="1"/>
</dbReference>
<keyword evidence="1" id="KW-0547">Nucleotide-binding</keyword>
<dbReference type="GO" id="GO:0016887">
    <property type="term" value="F:ATP hydrolysis activity"/>
    <property type="evidence" value="ECO:0007669"/>
    <property type="project" value="InterPro"/>
</dbReference>
<dbReference type="InterPro" id="IPR011703">
    <property type="entry name" value="ATPase_AAA-3"/>
</dbReference>
<dbReference type="InterPro" id="IPR050764">
    <property type="entry name" value="CbbQ/NirQ/NorQ/GpvN"/>
</dbReference>
<comment type="caution">
    <text evidence="6">The sequence shown here is derived from an EMBL/GenBank/DDBJ whole genome shotgun (WGS) entry which is preliminary data.</text>
</comment>
<evidence type="ECO:0000256" key="1">
    <source>
        <dbReference type="ARBA" id="ARBA00022741"/>
    </source>
</evidence>
<feature type="domain" description="ChlI/MoxR AAA lid" evidence="5">
    <location>
        <begin position="244"/>
        <end position="313"/>
    </location>
</feature>
<dbReference type="EMBL" id="JAAGSC010000044">
    <property type="protein sequence ID" value="NDY96999.1"/>
    <property type="molecule type" value="Genomic_DNA"/>
</dbReference>
<evidence type="ECO:0000256" key="2">
    <source>
        <dbReference type="ARBA" id="ARBA00022840"/>
    </source>
</evidence>
<organism evidence="6 7">
    <name type="scientific">Wenzhouxiangella limi</name>
    <dbReference type="NCBI Taxonomy" id="2707351"/>
    <lineage>
        <taxon>Bacteria</taxon>
        <taxon>Pseudomonadati</taxon>
        <taxon>Pseudomonadota</taxon>
        <taxon>Gammaproteobacteria</taxon>
        <taxon>Chromatiales</taxon>
        <taxon>Wenzhouxiangellaceae</taxon>
        <taxon>Wenzhouxiangella</taxon>
    </lineage>
</organism>
<dbReference type="Pfam" id="PF17863">
    <property type="entry name" value="AAA_lid_2"/>
    <property type="match status" value="1"/>
</dbReference>
<dbReference type="InterPro" id="IPR041628">
    <property type="entry name" value="ChlI/MoxR_AAA_lid"/>
</dbReference>
<sequence>MSSRPELSPTAGAEAPPDSDLERAIAAVNGVIVDKPAVVELAFSALLAGGHLLIEDLPGVGKTTLAQALSLVLGGSWQRVQFTNDMLPADILGVSVFRRQDELFEFRPGPVFANVVLADEINRATPRTQSALLEAMAEGQVTVDGKTHTLPRPFFVIATQNPLDMAGTYPLPDSQLDRFLLRTSIGYPSAAEERRLLVEPDRRQLLETLQPELDSQRVLALVAQAEALHVAEPVLDYIQALIGATRNHAGLRAGLSPRAALALIRTARAHALVRRQDFCLPENVKQIFPFLAGHRLQPLPESGLDSRSIVEEIVANTAVP</sequence>
<evidence type="ECO:0000313" key="6">
    <source>
        <dbReference type="EMBL" id="NDY96999.1"/>
    </source>
</evidence>
<dbReference type="RefSeq" id="WP_164212374.1">
    <property type="nucleotide sequence ID" value="NZ_JAAGSC010000044.1"/>
</dbReference>
<keyword evidence="7" id="KW-1185">Reference proteome</keyword>
<evidence type="ECO:0000259" key="5">
    <source>
        <dbReference type="Pfam" id="PF17863"/>
    </source>
</evidence>
<gene>
    <name evidence="6" type="ORF">G3I74_14810</name>
</gene>
<dbReference type="PANTHER" id="PTHR42759:SF5">
    <property type="entry name" value="METHANOL DEHYDROGENASE REGULATOR"/>
    <property type="match status" value="1"/>
</dbReference>
<proteinExistence type="inferred from homology"/>
<protein>
    <submittedName>
        <fullName evidence="6">MoxR family ATPase</fullName>
    </submittedName>
</protein>
<dbReference type="AlphaFoldDB" id="A0A845VIK2"/>
<accession>A0A845VIK2</accession>
<evidence type="ECO:0000259" key="4">
    <source>
        <dbReference type="Pfam" id="PF07726"/>
    </source>
</evidence>
<dbReference type="CDD" id="cd00009">
    <property type="entry name" value="AAA"/>
    <property type="match status" value="1"/>
</dbReference>
<name>A0A845VIK2_9GAMM</name>
<feature type="domain" description="ATPase AAA-3" evidence="4">
    <location>
        <begin position="51"/>
        <end position="181"/>
    </location>
</feature>
<keyword evidence="2" id="KW-0067">ATP-binding</keyword>